<reference evidence="4 5" key="1">
    <citation type="submission" date="2012-09" db="EMBL/GenBank/DDBJ databases">
        <title>Draft Genome Sequences of 6 Strains from Genus Thauera.</title>
        <authorList>
            <person name="Liu B."/>
            <person name="Shapleigh J.P."/>
            <person name="Frostegard A.H."/>
        </authorList>
    </citation>
    <scope>NUCLEOTIDE SEQUENCE [LARGE SCALE GENOMIC DNA]</scope>
    <source>
        <strain evidence="5">47Lol / DSM 12138</strain>
    </source>
</reference>
<name>N6YWG8_THAL4</name>
<dbReference type="eggNOG" id="COG0589">
    <property type="taxonomic scope" value="Bacteria"/>
</dbReference>
<dbReference type="AlphaFoldDB" id="N6YWG8"/>
<dbReference type="PANTHER" id="PTHR46268:SF22">
    <property type="entry name" value="SENSOR PROTEIN KDPD-RELATED"/>
    <property type="match status" value="1"/>
</dbReference>
<comment type="similarity">
    <text evidence="1 2">Belongs to the universal stress protein A family.</text>
</comment>
<protein>
    <recommendedName>
        <fullName evidence="2">Universal stress protein</fullName>
    </recommendedName>
</protein>
<dbReference type="PANTHER" id="PTHR46268">
    <property type="entry name" value="STRESS RESPONSE PROTEIN NHAX"/>
    <property type="match status" value="1"/>
</dbReference>
<dbReference type="GO" id="GO:0005737">
    <property type="term" value="C:cytoplasm"/>
    <property type="evidence" value="ECO:0007669"/>
    <property type="project" value="UniProtKB-SubCell"/>
</dbReference>
<evidence type="ECO:0000256" key="1">
    <source>
        <dbReference type="ARBA" id="ARBA00008791"/>
    </source>
</evidence>
<sequence length="151" mass="16342">MAKIETILFATDFSKGSAQACELARTLGTLTGARLHVLHVITTLHDRSNLRISSAMLSNMFDEIKQGAAQDMRQFCQENLAGLDITPHIVQGASHEELLREATRIGADLIIMGTHGRTGLEKLLMGSTAEKVVRSSIIPVLTVRESETAGS</sequence>
<dbReference type="Gene3D" id="3.40.50.620">
    <property type="entry name" value="HUPs"/>
    <property type="match status" value="1"/>
</dbReference>
<dbReference type="EMBL" id="AMXE01000054">
    <property type="protein sequence ID" value="ENO86468.1"/>
    <property type="molecule type" value="Genomic_DNA"/>
</dbReference>
<dbReference type="InterPro" id="IPR014729">
    <property type="entry name" value="Rossmann-like_a/b/a_fold"/>
</dbReference>
<comment type="caution">
    <text evidence="4">The sequence shown here is derived from an EMBL/GenBank/DDBJ whole genome shotgun (WGS) entry which is preliminary data.</text>
</comment>
<dbReference type="CDD" id="cd00293">
    <property type="entry name" value="USP-like"/>
    <property type="match status" value="1"/>
</dbReference>
<comment type="subcellular location">
    <subcellularLocation>
        <location evidence="2">Cytoplasm</location>
    </subcellularLocation>
</comment>
<evidence type="ECO:0000256" key="2">
    <source>
        <dbReference type="PIRNR" id="PIRNR006276"/>
    </source>
</evidence>
<gene>
    <name evidence="4" type="ORF">C666_13195</name>
</gene>
<dbReference type="InterPro" id="IPR006015">
    <property type="entry name" value="Universal_stress_UspA"/>
</dbReference>
<dbReference type="RefSeq" id="WP_004340303.1">
    <property type="nucleotide sequence ID" value="NZ_AMXE01000054.1"/>
</dbReference>
<organism evidence="4 5">
    <name type="scientific">Thauera linaloolentis (strain DSM 12138 / JCM 21573 / CCUG 41526 / CIP 105981 / IAM 15112 / NBRC 102519 / 47Lol)</name>
    <dbReference type="NCBI Taxonomy" id="1123367"/>
    <lineage>
        <taxon>Bacteria</taxon>
        <taxon>Pseudomonadati</taxon>
        <taxon>Pseudomonadota</taxon>
        <taxon>Betaproteobacteria</taxon>
        <taxon>Rhodocyclales</taxon>
        <taxon>Zoogloeaceae</taxon>
        <taxon>Thauera</taxon>
    </lineage>
</organism>
<dbReference type="STRING" id="1123367.GCA_000621305_03345"/>
<evidence type="ECO:0000313" key="5">
    <source>
        <dbReference type="Proteomes" id="UP000013232"/>
    </source>
</evidence>
<keyword evidence="2" id="KW-0963">Cytoplasm</keyword>
<evidence type="ECO:0000313" key="4">
    <source>
        <dbReference type="EMBL" id="ENO86468.1"/>
    </source>
</evidence>
<dbReference type="SUPFAM" id="SSF52402">
    <property type="entry name" value="Adenine nucleotide alpha hydrolases-like"/>
    <property type="match status" value="1"/>
</dbReference>
<proteinExistence type="inferred from homology"/>
<accession>N6YWG8</accession>
<evidence type="ECO:0000259" key="3">
    <source>
        <dbReference type="Pfam" id="PF00582"/>
    </source>
</evidence>
<dbReference type="PIRSF" id="PIRSF006276">
    <property type="entry name" value="UspA"/>
    <property type="match status" value="1"/>
</dbReference>
<feature type="domain" description="UspA" evidence="3">
    <location>
        <begin position="5"/>
        <end position="144"/>
    </location>
</feature>
<keyword evidence="5" id="KW-1185">Reference proteome</keyword>
<dbReference type="InterPro" id="IPR006016">
    <property type="entry name" value="UspA"/>
</dbReference>
<dbReference type="Pfam" id="PF00582">
    <property type="entry name" value="Usp"/>
    <property type="match status" value="1"/>
</dbReference>
<dbReference type="Proteomes" id="UP000013232">
    <property type="component" value="Unassembled WGS sequence"/>
</dbReference>
<dbReference type="OrthoDB" id="5512223at2"/>
<dbReference type="PRINTS" id="PR01438">
    <property type="entry name" value="UNVRSLSTRESS"/>
</dbReference>